<name>A0A077ZSS8_STYLE</name>
<proteinExistence type="predicted"/>
<gene>
    <name evidence="1" type="primary">Contig7981.g8521</name>
    <name evidence="1" type="ORF">STYLEM_1324</name>
</gene>
<evidence type="ECO:0000313" key="2">
    <source>
        <dbReference type="Proteomes" id="UP000039865"/>
    </source>
</evidence>
<dbReference type="Proteomes" id="UP000039865">
    <property type="component" value="Unassembled WGS sequence"/>
</dbReference>
<reference evidence="1 2" key="1">
    <citation type="submission" date="2014-06" db="EMBL/GenBank/DDBJ databases">
        <authorList>
            <person name="Swart Estienne"/>
        </authorList>
    </citation>
    <scope>NUCLEOTIDE SEQUENCE [LARGE SCALE GENOMIC DNA]</scope>
    <source>
        <strain evidence="1 2">130c</strain>
    </source>
</reference>
<evidence type="ECO:0000313" key="1">
    <source>
        <dbReference type="EMBL" id="CDW72365.1"/>
    </source>
</evidence>
<keyword evidence="2" id="KW-1185">Reference proteome</keyword>
<dbReference type="InParanoid" id="A0A077ZSS8"/>
<organism evidence="1 2">
    <name type="scientific">Stylonychia lemnae</name>
    <name type="common">Ciliate</name>
    <dbReference type="NCBI Taxonomy" id="5949"/>
    <lineage>
        <taxon>Eukaryota</taxon>
        <taxon>Sar</taxon>
        <taxon>Alveolata</taxon>
        <taxon>Ciliophora</taxon>
        <taxon>Intramacronucleata</taxon>
        <taxon>Spirotrichea</taxon>
        <taxon>Stichotrichia</taxon>
        <taxon>Sporadotrichida</taxon>
        <taxon>Oxytrichidae</taxon>
        <taxon>Stylonychinae</taxon>
        <taxon>Stylonychia</taxon>
    </lineage>
</organism>
<sequence>MKRFQQIEFKLDLHSRLKDPSKNSYRVIISIKPIKPANYENSKLDEQAFRMRYRTMMKLDIQEYKAIEHHLVNNNFKVVTPSPSKLPKNKYPYILLRISNIKIFRIPAITEEVFKNSEVYKQRQKIESFKLESTHFKDWQLSLLRHMFYGYGNSAVYTSHTNSASTFSTNNKGYNIKIPIKADLLDDAQFDDLIVAYHDFHPVIIVNDEDESIKLTTQTHLEELRNHARLLFKQESNYFTLMPQKIKITCLIIKNKSFNY</sequence>
<dbReference type="EMBL" id="CCKQ01001261">
    <property type="protein sequence ID" value="CDW72365.1"/>
    <property type="molecule type" value="Genomic_DNA"/>
</dbReference>
<protein>
    <submittedName>
        <fullName evidence="1">Uncharacterized protein</fullName>
    </submittedName>
</protein>
<accession>A0A077ZSS8</accession>
<dbReference type="AlphaFoldDB" id="A0A077ZSS8"/>